<dbReference type="RefSeq" id="WP_186903360.1">
    <property type="nucleotide sequence ID" value="NZ_JACOGD010000003.1"/>
</dbReference>
<sequence length="454" mass="47615">MTVSMPSLVQEARCFLSLAGPMIVSRVGLAGMSLADGVMVAQFSASGTHELAVLGLVEGTTGRALDVMAALVIAGLTMAARPGQDTAHRSSVWRQSMMLALAGGLGAMLLSFSAPWWLPLAGQDASLVPPAAAVSVVLGLGFVAALVALASAGFLEVTGRAYTVVIAVMLANLLNIGLNWVFISGALGLPEMGALGCAWATTIVRWLMALGLCIYVWNLRDHVQLGIRKRWRRQDWLNGRAQRLRGYSATAQALILNLLNLIIPLMAGSLGGSAMAALKAVLLLLTPCSIVIWGLSDASAVRVAVSQGNPATNGPRVTGWLTTALSAGLGLMMVLPFLLAPVAISTWLSSDPILVSTVSSLMLIGVAIVLCDAPGFAMSAALRSLGQLKALFVLDVVVSVLLVVAAWWLSFRLQFGVAGLLWAMLLSRCLRTLALATLFQLRTRHFSHLSSGLA</sequence>
<feature type="transmembrane region" description="Helical" evidence="2">
    <location>
        <begin position="130"/>
        <end position="155"/>
    </location>
</feature>
<dbReference type="PANTHER" id="PTHR43298:SF2">
    <property type="entry name" value="FMN_FAD EXPORTER YEEO-RELATED"/>
    <property type="match status" value="1"/>
</dbReference>
<feature type="transmembrane region" description="Helical" evidence="2">
    <location>
        <begin position="317"/>
        <end position="347"/>
    </location>
</feature>
<dbReference type="Proteomes" id="UP000654304">
    <property type="component" value="Unassembled WGS sequence"/>
</dbReference>
<keyword evidence="2" id="KW-0472">Membrane</keyword>
<protein>
    <recommendedName>
        <fullName evidence="5">Multidrug resistance protein NorM</fullName>
    </recommendedName>
</protein>
<accession>A0ABR7A428</accession>
<feature type="transmembrane region" description="Helical" evidence="2">
    <location>
        <begin position="244"/>
        <end position="267"/>
    </location>
</feature>
<evidence type="ECO:0000256" key="2">
    <source>
        <dbReference type="SAM" id="Phobius"/>
    </source>
</evidence>
<feature type="transmembrane region" description="Helical" evidence="2">
    <location>
        <begin position="390"/>
        <end position="409"/>
    </location>
</feature>
<keyword evidence="2" id="KW-1133">Transmembrane helix</keyword>
<dbReference type="EMBL" id="JACOGD010000003">
    <property type="protein sequence ID" value="MBC3931645.1"/>
    <property type="molecule type" value="Genomic_DNA"/>
</dbReference>
<dbReference type="PANTHER" id="PTHR43298">
    <property type="entry name" value="MULTIDRUG RESISTANCE PROTEIN NORM-RELATED"/>
    <property type="match status" value="1"/>
</dbReference>
<evidence type="ECO:0008006" key="5">
    <source>
        <dbReference type="Google" id="ProtNLM"/>
    </source>
</evidence>
<feature type="transmembrane region" description="Helical" evidence="2">
    <location>
        <begin position="98"/>
        <end position="118"/>
    </location>
</feature>
<keyword evidence="1" id="KW-0813">Transport</keyword>
<evidence type="ECO:0000313" key="3">
    <source>
        <dbReference type="EMBL" id="MBC3931645.1"/>
    </source>
</evidence>
<evidence type="ECO:0000313" key="4">
    <source>
        <dbReference type="Proteomes" id="UP000654304"/>
    </source>
</evidence>
<feature type="transmembrane region" description="Helical" evidence="2">
    <location>
        <begin position="203"/>
        <end position="223"/>
    </location>
</feature>
<organism evidence="3 4">
    <name type="scientific">Undibacterium curvum</name>
    <dbReference type="NCBI Taxonomy" id="2762294"/>
    <lineage>
        <taxon>Bacteria</taxon>
        <taxon>Pseudomonadati</taxon>
        <taxon>Pseudomonadota</taxon>
        <taxon>Betaproteobacteria</taxon>
        <taxon>Burkholderiales</taxon>
        <taxon>Oxalobacteraceae</taxon>
        <taxon>Undibacterium</taxon>
    </lineage>
</organism>
<proteinExistence type="predicted"/>
<comment type="caution">
    <text evidence="3">The sequence shown here is derived from an EMBL/GenBank/DDBJ whole genome shotgun (WGS) entry which is preliminary data.</text>
</comment>
<keyword evidence="4" id="KW-1185">Reference proteome</keyword>
<feature type="transmembrane region" description="Helical" evidence="2">
    <location>
        <begin position="162"/>
        <end position="183"/>
    </location>
</feature>
<feature type="transmembrane region" description="Helical" evidence="2">
    <location>
        <begin position="353"/>
        <end position="378"/>
    </location>
</feature>
<keyword evidence="2" id="KW-0812">Transmembrane</keyword>
<dbReference type="InterPro" id="IPR002528">
    <property type="entry name" value="MATE_fam"/>
</dbReference>
<reference evidence="3 4" key="1">
    <citation type="submission" date="2020-08" db="EMBL/GenBank/DDBJ databases">
        <title>Novel species isolated from subtropical streams in China.</title>
        <authorList>
            <person name="Lu H."/>
        </authorList>
    </citation>
    <scope>NUCLEOTIDE SEQUENCE [LARGE SCALE GENOMIC DNA]</scope>
    <source>
        <strain evidence="3 4">CY22W</strain>
    </source>
</reference>
<dbReference type="Pfam" id="PF01554">
    <property type="entry name" value="MatE"/>
    <property type="match status" value="2"/>
</dbReference>
<evidence type="ECO:0000256" key="1">
    <source>
        <dbReference type="ARBA" id="ARBA00022448"/>
    </source>
</evidence>
<feature type="transmembrane region" description="Helical" evidence="2">
    <location>
        <begin position="415"/>
        <end position="439"/>
    </location>
</feature>
<name>A0ABR7A428_9BURK</name>
<gene>
    <name evidence="3" type="ORF">H8K43_08185</name>
</gene>
<dbReference type="InterPro" id="IPR050222">
    <property type="entry name" value="MATE_MdtK"/>
</dbReference>
<feature type="transmembrane region" description="Helical" evidence="2">
    <location>
        <begin position="273"/>
        <end position="296"/>
    </location>
</feature>